<gene>
    <name evidence="1" type="ORF">ABS361_06500</name>
</gene>
<name>A0AAU7XDN0_9HYPH</name>
<accession>A0AAU7XDN0</accession>
<dbReference type="InterPro" id="IPR038573">
    <property type="entry name" value="BrnT_sf"/>
</dbReference>
<dbReference type="InterPro" id="IPR007460">
    <property type="entry name" value="BrnT_toxin"/>
</dbReference>
<sequence>MRISYDPAKRAKTIEERGLDFEDARHVFDGPAISAPDLRFDYGEERFVTFGYLRGRMVSLCWTAREGGRRIISMRYANDREQARYRGLLGGH</sequence>
<dbReference type="RefSeq" id="WP_407050988.1">
    <property type="nucleotide sequence ID" value="NZ_CP158568.1"/>
</dbReference>
<dbReference type="Gene3D" id="3.10.450.530">
    <property type="entry name" value="Ribonuclease toxin, BrnT, of type II toxin-antitoxin system"/>
    <property type="match status" value="1"/>
</dbReference>
<organism evidence="1">
    <name type="scientific">Methyloraptor flagellatus</name>
    <dbReference type="NCBI Taxonomy" id="3162530"/>
    <lineage>
        <taxon>Bacteria</taxon>
        <taxon>Pseudomonadati</taxon>
        <taxon>Pseudomonadota</taxon>
        <taxon>Alphaproteobacteria</taxon>
        <taxon>Hyphomicrobiales</taxon>
        <taxon>Ancalomicrobiaceae</taxon>
        <taxon>Methyloraptor</taxon>
    </lineage>
</organism>
<dbReference type="Pfam" id="PF04365">
    <property type="entry name" value="BrnT_toxin"/>
    <property type="match status" value="1"/>
</dbReference>
<dbReference type="KEGG" id="mflg:ABS361_06500"/>
<reference evidence="1" key="1">
    <citation type="submission" date="2024-06" db="EMBL/GenBank/DDBJ databases">
        <title>Methylostella associata gen. nov., sp. nov., a novel Ancalomicrobiaceae-affiliated facultatively methylotrophic bacteria that feed on methanotrophs of the genus Methylococcus.</title>
        <authorList>
            <person name="Saltykova V."/>
            <person name="Danilova O.V."/>
            <person name="Oshkin I.Y."/>
            <person name="Belova S.E."/>
            <person name="Pimenov N.V."/>
            <person name="Dedysh S.N."/>
        </authorList>
    </citation>
    <scope>NUCLEOTIDE SEQUENCE</scope>
    <source>
        <strain evidence="1">S20</strain>
    </source>
</reference>
<dbReference type="EMBL" id="CP158568">
    <property type="protein sequence ID" value="XBY45893.1"/>
    <property type="molecule type" value="Genomic_DNA"/>
</dbReference>
<proteinExistence type="predicted"/>
<evidence type="ECO:0000313" key="1">
    <source>
        <dbReference type="EMBL" id="XBY45893.1"/>
    </source>
</evidence>
<protein>
    <submittedName>
        <fullName evidence="1">BrnT family toxin</fullName>
    </submittedName>
</protein>
<dbReference type="AlphaFoldDB" id="A0AAU7XDN0"/>